<organism evidence="1">
    <name type="scientific">Picea glauca</name>
    <name type="common">White spruce</name>
    <name type="synonym">Pinus glauca</name>
    <dbReference type="NCBI Taxonomy" id="3330"/>
    <lineage>
        <taxon>Eukaryota</taxon>
        <taxon>Viridiplantae</taxon>
        <taxon>Streptophyta</taxon>
        <taxon>Embryophyta</taxon>
        <taxon>Tracheophyta</taxon>
        <taxon>Spermatophyta</taxon>
        <taxon>Pinopsida</taxon>
        <taxon>Pinidae</taxon>
        <taxon>Conifers I</taxon>
        <taxon>Pinales</taxon>
        <taxon>Pinaceae</taxon>
        <taxon>Picea</taxon>
    </lineage>
</organism>
<comment type="caution">
    <text evidence="1">The sequence shown here is derived from an EMBL/GenBank/DDBJ whole genome shotgun (WGS) entry which is preliminary data.</text>
</comment>
<name>A0A117NFX7_PICGL</name>
<proteinExistence type="predicted"/>
<protein>
    <submittedName>
        <fullName evidence="1">Uncharacterized protein</fullName>
    </submittedName>
</protein>
<dbReference type="EMBL" id="LKAM01000014">
    <property type="protein sequence ID" value="KUM45923.1"/>
    <property type="molecule type" value="Genomic_DNA"/>
</dbReference>
<gene>
    <name evidence="1" type="ORF">ABT39_MTgene2026</name>
</gene>
<reference evidence="1" key="1">
    <citation type="journal article" date="2015" name="Genome Biol. Evol.">
        <title>Organellar Genomes of White Spruce (Picea glauca): Assembly and Annotation.</title>
        <authorList>
            <person name="Jackman S.D."/>
            <person name="Warren R.L."/>
            <person name="Gibb E.A."/>
            <person name="Vandervalk B.P."/>
            <person name="Mohamadi H."/>
            <person name="Chu J."/>
            <person name="Raymond A."/>
            <person name="Pleasance S."/>
            <person name="Coope R."/>
            <person name="Wildung M.R."/>
            <person name="Ritland C.E."/>
            <person name="Bousquet J."/>
            <person name="Jones S.J."/>
            <person name="Bohlmann J."/>
            <person name="Birol I."/>
        </authorList>
    </citation>
    <scope>NUCLEOTIDE SEQUENCE [LARGE SCALE GENOMIC DNA]</scope>
    <source>
        <tissue evidence="1">Flushing bud</tissue>
    </source>
</reference>
<accession>A0A117NFX7</accession>
<sequence length="74" mass="8413">MSLVYPCPSLKICYVTYGTNQISPTAGFPHKLMVTNRSCNLNQNFQLKDQTRREARPPACYQASLLPATKLRYC</sequence>
<evidence type="ECO:0000313" key="1">
    <source>
        <dbReference type="EMBL" id="KUM45923.1"/>
    </source>
</evidence>
<dbReference type="AlphaFoldDB" id="A0A117NFX7"/>
<geneLocation type="mitochondrion" evidence="1"/>
<keyword evidence="1" id="KW-0496">Mitochondrion</keyword>